<dbReference type="PROSITE" id="PS50837">
    <property type="entry name" value="NACHT"/>
    <property type="match status" value="1"/>
</dbReference>
<organism evidence="3 4">
    <name type="scientific">Suillus placidus</name>
    <dbReference type="NCBI Taxonomy" id="48579"/>
    <lineage>
        <taxon>Eukaryota</taxon>
        <taxon>Fungi</taxon>
        <taxon>Dikarya</taxon>
        <taxon>Basidiomycota</taxon>
        <taxon>Agaricomycotina</taxon>
        <taxon>Agaricomycetes</taxon>
        <taxon>Agaricomycetidae</taxon>
        <taxon>Boletales</taxon>
        <taxon>Suillineae</taxon>
        <taxon>Suillaceae</taxon>
        <taxon>Suillus</taxon>
    </lineage>
</organism>
<sequence>MDEINDCYDPLSKDQNLFSPSSVGTWEKLSQVAVKGAEYDSFERQPHPKCLQGTRENLLDYIHGLLDKREKKHLIWLHGTAGVGKSAVAFTVADRMRTLKVTEETKIETRLAGTFFFSRKHTKRRTTGYFFATLAYQLASNFPSVQEDVNRTIRENPALLDPNVSLHDQMEALFLRPLRKLRFRLCGCPPLVYVVDALDECTSETKVADLIFLLGRALRDPELPMTHILLTSRSEAHINEATQDEGIRPLVCEIPMRDSGKGVAAVLSLDGADVDHDIYIYMEHSFRQLRHRYPDFPQPSTVQLARLVSRAGRRFIVASTMMKFMDDGDNNPRDRLQLMLELTSDLLPGTEVYKLYDLILSTCADPKRAYQHLSIVAALADPLPIAQISKLLGPGQGRDVEPVLVQLRSIMDIPTDNRIPVNFCHSSVCDYASDPSNCGLPGIQDITPPHSLLAESSLRLMMQEIPKRTTLLDALSELDKQSEAMQFHDPKNFKQSLAFAVQPPEPMRTLIGLLWLRGDRGSKLQSWLETLDGRAWLQTQDGKDWLQTQDGNAWLQTQHGLEWLQTQDGLDWLPTQEGRHWLQTQGWQDWLPTEVGRHWLQTQGGRDWLQDQGGRDWLQDQGGRDWLQTQGGRDWLQTQGGRVWLQTSRGRDWVQTSRGREWLQTLPGRVWMQTQGGREWIHTQGGQEWLQIRSGREWLQTQSGREWLQTQSAREWMQSWSGREWCQSQPGQSWLQSQVMPTQLHMQARRAWLQTQFAEACWLNQFKDVQLRGEDGWLQSQDGQEWLQTGDGRSWLQTYPDQRHRSIPSAFVSVTMEEFSSTLEAIREYTIIPELPPPAFQVIQQFKSLPDFLMLPVFLALNYLECSASALPPDQFLPDMEIIRAMAAFVTFAKEARENSRSASDALKYTYHHWVFHLSRAPDPWNDVLHNLFKAFWDRHLLSWIEAQWCLKGLQSCLVILSQGQKIAKVHLKASM</sequence>
<keyword evidence="4" id="KW-1185">Reference proteome</keyword>
<dbReference type="OrthoDB" id="4760524at2759"/>
<dbReference type="Proteomes" id="UP000714275">
    <property type="component" value="Unassembled WGS sequence"/>
</dbReference>
<dbReference type="Gene3D" id="3.40.50.300">
    <property type="entry name" value="P-loop containing nucleotide triphosphate hydrolases"/>
    <property type="match status" value="1"/>
</dbReference>
<feature type="domain" description="NACHT" evidence="2">
    <location>
        <begin position="73"/>
        <end position="240"/>
    </location>
</feature>
<name>A0A9P6ZVQ4_9AGAM</name>
<evidence type="ECO:0000313" key="4">
    <source>
        <dbReference type="Proteomes" id="UP000714275"/>
    </source>
</evidence>
<dbReference type="SUPFAM" id="SSF51120">
    <property type="entry name" value="beta-Roll"/>
    <property type="match status" value="1"/>
</dbReference>
<keyword evidence="1" id="KW-0677">Repeat</keyword>
<comment type="caution">
    <text evidence="3">The sequence shown here is derived from an EMBL/GenBank/DDBJ whole genome shotgun (WGS) entry which is preliminary data.</text>
</comment>
<dbReference type="PANTHER" id="PTHR10039">
    <property type="entry name" value="AMELOGENIN"/>
    <property type="match status" value="1"/>
</dbReference>
<gene>
    <name evidence="3" type="ORF">EV702DRAFT_1197303</name>
</gene>
<evidence type="ECO:0000259" key="2">
    <source>
        <dbReference type="PROSITE" id="PS50837"/>
    </source>
</evidence>
<dbReference type="SUPFAM" id="SSF52540">
    <property type="entry name" value="P-loop containing nucleoside triphosphate hydrolases"/>
    <property type="match status" value="1"/>
</dbReference>
<dbReference type="InterPro" id="IPR007111">
    <property type="entry name" value="NACHT_NTPase"/>
</dbReference>
<evidence type="ECO:0000256" key="1">
    <source>
        <dbReference type="ARBA" id="ARBA00022737"/>
    </source>
</evidence>
<accession>A0A9P6ZVQ4</accession>
<evidence type="ECO:0000313" key="3">
    <source>
        <dbReference type="EMBL" id="KAG1777328.1"/>
    </source>
</evidence>
<proteinExistence type="predicted"/>
<dbReference type="AlphaFoldDB" id="A0A9P6ZVQ4"/>
<dbReference type="Pfam" id="PF24883">
    <property type="entry name" value="NPHP3_N"/>
    <property type="match status" value="1"/>
</dbReference>
<reference evidence="3" key="1">
    <citation type="journal article" date="2020" name="New Phytol.">
        <title>Comparative genomics reveals dynamic genome evolution in host specialist ectomycorrhizal fungi.</title>
        <authorList>
            <person name="Lofgren L.A."/>
            <person name="Nguyen N.H."/>
            <person name="Vilgalys R."/>
            <person name="Ruytinx J."/>
            <person name="Liao H.L."/>
            <person name="Branco S."/>
            <person name="Kuo A."/>
            <person name="LaButti K."/>
            <person name="Lipzen A."/>
            <person name="Andreopoulos W."/>
            <person name="Pangilinan J."/>
            <person name="Riley R."/>
            <person name="Hundley H."/>
            <person name="Na H."/>
            <person name="Barry K."/>
            <person name="Grigoriev I.V."/>
            <person name="Stajich J.E."/>
            <person name="Kennedy P.G."/>
        </authorList>
    </citation>
    <scope>NUCLEOTIDE SEQUENCE</scope>
    <source>
        <strain evidence="3">DOB743</strain>
    </source>
</reference>
<dbReference type="InterPro" id="IPR011049">
    <property type="entry name" value="Serralysin-like_metalloprot_C"/>
</dbReference>
<dbReference type="InterPro" id="IPR056884">
    <property type="entry name" value="NPHP3-like_N"/>
</dbReference>
<protein>
    <recommendedName>
        <fullName evidence="2">NACHT domain-containing protein</fullName>
    </recommendedName>
</protein>
<dbReference type="InterPro" id="IPR027417">
    <property type="entry name" value="P-loop_NTPase"/>
</dbReference>
<dbReference type="EMBL" id="JABBWD010000021">
    <property type="protein sequence ID" value="KAG1777328.1"/>
    <property type="molecule type" value="Genomic_DNA"/>
</dbReference>
<dbReference type="PANTHER" id="PTHR10039:SF14">
    <property type="entry name" value="NACHT DOMAIN-CONTAINING PROTEIN"/>
    <property type="match status" value="1"/>
</dbReference>